<organism evidence="2 3">
    <name type="scientific">Exocentrus adspersus</name>
    <dbReference type="NCBI Taxonomy" id="1586481"/>
    <lineage>
        <taxon>Eukaryota</taxon>
        <taxon>Metazoa</taxon>
        <taxon>Ecdysozoa</taxon>
        <taxon>Arthropoda</taxon>
        <taxon>Hexapoda</taxon>
        <taxon>Insecta</taxon>
        <taxon>Pterygota</taxon>
        <taxon>Neoptera</taxon>
        <taxon>Endopterygota</taxon>
        <taxon>Coleoptera</taxon>
        <taxon>Polyphaga</taxon>
        <taxon>Cucujiformia</taxon>
        <taxon>Chrysomeloidea</taxon>
        <taxon>Cerambycidae</taxon>
        <taxon>Lamiinae</taxon>
        <taxon>Acanthocinini</taxon>
        <taxon>Exocentrus</taxon>
    </lineage>
</organism>
<keyword evidence="1" id="KW-1133">Transmembrane helix</keyword>
<proteinExistence type="predicted"/>
<keyword evidence="1" id="KW-0812">Transmembrane</keyword>
<evidence type="ECO:0000313" key="3">
    <source>
        <dbReference type="Proteomes" id="UP001159042"/>
    </source>
</evidence>
<evidence type="ECO:0008006" key="4">
    <source>
        <dbReference type="Google" id="ProtNLM"/>
    </source>
</evidence>
<keyword evidence="3" id="KW-1185">Reference proteome</keyword>
<protein>
    <recommendedName>
        <fullName evidence="4">Nuclease HARBI1</fullName>
    </recommendedName>
</protein>
<gene>
    <name evidence="2" type="ORF">NQ315_003208</name>
</gene>
<accession>A0AAV8VNP5</accession>
<evidence type="ECO:0000313" key="2">
    <source>
        <dbReference type="EMBL" id="KAJ8915446.1"/>
    </source>
</evidence>
<keyword evidence="1" id="KW-0472">Membrane</keyword>
<evidence type="ECO:0000256" key="1">
    <source>
        <dbReference type="SAM" id="Phobius"/>
    </source>
</evidence>
<dbReference type="EMBL" id="JANEYG010000053">
    <property type="protein sequence ID" value="KAJ8915446.1"/>
    <property type="molecule type" value="Genomic_DNA"/>
</dbReference>
<reference evidence="2 3" key="1">
    <citation type="journal article" date="2023" name="Insect Mol. Biol.">
        <title>Genome sequencing provides insights into the evolution of gene families encoding plant cell wall-degrading enzymes in longhorned beetles.</title>
        <authorList>
            <person name="Shin N.R."/>
            <person name="Okamura Y."/>
            <person name="Kirsch R."/>
            <person name="Pauchet Y."/>
        </authorList>
    </citation>
    <scope>NUCLEOTIDE SEQUENCE [LARGE SCALE GENOMIC DNA]</scope>
    <source>
        <strain evidence="2">EAD_L_NR</strain>
    </source>
</reference>
<comment type="caution">
    <text evidence="2">The sequence shown here is derived from an EMBL/GenBank/DDBJ whole genome shotgun (WGS) entry which is preliminary data.</text>
</comment>
<feature type="transmembrane region" description="Helical" evidence="1">
    <location>
        <begin position="6"/>
        <end position="27"/>
    </location>
</feature>
<dbReference type="AlphaFoldDB" id="A0AAV8VNP5"/>
<sequence>MDVVEVAAAASYCAFTYYNFLQVYYKLKIQKPWRKRRWWMTSINLNRTRQSMELQFAELLKEPSGEFMNFCRMSFTDFEFLLNKISPMISRKDTQMRDAIPAKVRLAITLRFLATGDSYRSLHFLFKVSSQIISKIVPEVCEALVEALKDEVKVK</sequence>
<name>A0AAV8VNP5_9CUCU</name>
<dbReference type="Proteomes" id="UP001159042">
    <property type="component" value="Unassembled WGS sequence"/>
</dbReference>